<dbReference type="GO" id="GO:0016787">
    <property type="term" value="F:hydrolase activity"/>
    <property type="evidence" value="ECO:0007669"/>
    <property type="project" value="UniProtKB-KW"/>
</dbReference>
<dbReference type="HOGENOM" id="CLU_013364_5_2_1"/>
<comment type="similarity">
    <text evidence="2">Belongs to the AB hydrolase superfamily. AKT2 hydrolase family.</text>
</comment>
<dbReference type="InterPro" id="IPR029058">
    <property type="entry name" value="AB_hydrolase_fold"/>
</dbReference>
<comment type="similarity">
    <text evidence="3">Belongs to the peptidase S33 family.</text>
</comment>
<keyword evidence="10" id="KW-1185">Reference proteome</keyword>
<sequence length="538" mass="58215">MVYMRSWATLSVLSFTTASPKTQSALPHRAIEVQNFSQITPSSDLQWIPCYNGFDCASLIVPLDYEDSSVGTTTVAFIRKLAPGNVTQDLLFNPGGPGGSGVGSLLSGIGDLILNLSGEQYNIISFDPRGVNNSGIELTCFPGQPNIRDAYWSTFEELSQASDLDETYARGLAIGQWCTKANGNTTAKYAGTLAAVQDMLHFTTHQSRLRNLENPDESPVNFYGLSYGTIIGQALASKYPTRVGRMVLDGTVNAEDHLNGAKLTAVQDVDAAYSLFFSLCHAAGPGTCAFYAEDVKNRFDTFLSNLEREPVIQLTSTPVPKVITKDAVLAAAFHTLYAGVIGFPFLARGLAALERGDAAVWLEEIARFQRPSGAAQEVYMLVTGADYAGRSQIPNRSFFRERYEEVARTSVYAGRVYALENLVLGVGVGIVPPESQIIEGFKYTETKTPVLFVNPSVDPITPVANARYMAGFFEGAVVLEQNSTGHTVLPFLGECVAEVVKRYFGGEELPDGGKLCQVDVRIDWEAGGVGMDYEAGVL</sequence>
<evidence type="ECO:0000313" key="10">
    <source>
        <dbReference type="Proteomes" id="UP000054337"/>
    </source>
</evidence>
<dbReference type="SUPFAM" id="SSF53474">
    <property type="entry name" value="alpha/beta-Hydrolases"/>
    <property type="match status" value="1"/>
</dbReference>
<accession>W7F096</accession>
<dbReference type="GO" id="GO:0005777">
    <property type="term" value="C:peroxisome"/>
    <property type="evidence" value="ECO:0007669"/>
    <property type="project" value="UniProtKB-SubCell"/>
</dbReference>
<evidence type="ECO:0000256" key="5">
    <source>
        <dbReference type="ARBA" id="ARBA00023026"/>
    </source>
</evidence>
<comment type="subcellular location">
    <subcellularLocation>
        <location evidence="1">Peroxisome</location>
    </subcellularLocation>
</comment>
<proteinExistence type="inferred from homology"/>
<evidence type="ECO:0000256" key="4">
    <source>
        <dbReference type="ARBA" id="ARBA00022801"/>
    </source>
</evidence>
<organism evidence="9 10">
    <name type="scientific">Bipolaris victoriae (strain FI3)</name>
    <name type="common">Victoria blight of oats agent</name>
    <name type="synonym">Cochliobolus victoriae</name>
    <dbReference type="NCBI Taxonomy" id="930091"/>
    <lineage>
        <taxon>Eukaryota</taxon>
        <taxon>Fungi</taxon>
        <taxon>Dikarya</taxon>
        <taxon>Ascomycota</taxon>
        <taxon>Pezizomycotina</taxon>
        <taxon>Dothideomycetes</taxon>
        <taxon>Pleosporomycetidae</taxon>
        <taxon>Pleosporales</taxon>
        <taxon>Pleosporineae</taxon>
        <taxon>Pleosporaceae</taxon>
        <taxon>Bipolaris</taxon>
    </lineage>
</organism>
<dbReference type="GeneID" id="26252836"/>
<evidence type="ECO:0000259" key="8">
    <source>
        <dbReference type="Pfam" id="PF08386"/>
    </source>
</evidence>
<dbReference type="Gene3D" id="3.40.50.1820">
    <property type="entry name" value="alpha/beta hydrolase"/>
    <property type="match status" value="1"/>
</dbReference>
<evidence type="ECO:0000256" key="2">
    <source>
        <dbReference type="ARBA" id="ARBA00005668"/>
    </source>
</evidence>
<dbReference type="AlphaFoldDB" id="W7F096"/>
<dbReference type="Proteomes" id="UP000054337">
    <property type="component" value="Unassembled WGS sequence"/>
</dbReference>
<feature type="domain" description="Peptidase S33 tripeptidyl aminopeptidase-like C-terminal" evidence="8">
    <location>
        <begin position="445"/>
        <end position="516"/>
    </location>
</feature>
<gene>
    <name evidence="9" type="ORF">COCVIDRAFT_22043</name>
</gene>
<evidence type="ECO:0000256" key="3">
    <source>
        <dbReference type="ARBA" id="ARBA00010088"/>
    </source>
</evidence>
<dbReference type="RefSeq" id="XP_014562074.1">
    <property type="nucleotide sequence ID" value="XM_014706588.1"/>
</dbReference>
<dbReference type="Pfam" id="PF00561">
    <property type="entry name" value="Abhydrolase_1"/>
    <property type="match status" value="1"/>
</dbReference>
<reference evidence="9 10" key="1">
    <citation type="journal article" date="2013" name="PLoS Genet.">
        <title>Comparative genome structure, secondary metabolite, and effector coding capacity across Cochliobolus pathogens.</title>
        <authorList>
            <person name="Condon B.J."/>
            <person name="Leng Y."/>
            <person name="Wu D."/>
            <person name="Bushley K.E."/>
            <person name="Ohm R.A."/>
            <person name="Otillar R."/>
            <person name="Martin J."/>
            <person name="Schackwitz W."/>
            <person name="Grimwood J."/>
            <person name="MohdZainudin N."/>
            <person name="Xue C."/>
            <person name="Wang R."/>
            <person name="Manning V.A."/>
            <person name="Dhillon B."/>
            <person name="Tu Z.J."/>
            <person name="Steffenson B.J."/>
            <person name="Salamov A."/>
            <person name="Sun H."/>
            <person name="Lowry S."/>
            <person name="LaButti K."/>
            <person name="Han J."/>
            <person name="Copeland A."/>
            <person name="Lindquist E."/>
            <person name="Barry K."/>
            <person name="Schmutz J."/>
            <person name="Baker S.E."/>
            <person name="Ciuffetti L.M."/>
            <person name="Grigoriev I.V."/>
            <person name="Zhong S."/>
            <person name="Turgeon B.G."/>
        </authorList>
    </citation>
    <scope>NUCLEOTIDE SEQUENCE [LARGE SCALE GENOMIC DNA]</scope>
    <source>
        <strain evidence="9 10">FI3</strain>
    </source>
</reference>
<dbReference type="PANTHER" id="PTHR43248:SF25">
    <property type="entry name" value="AB HYDROLASE-1 DOMAIN-CONTAINING PROTEIN-RELATED"/>
    <property type="match status" value="1"/>
</dbReference>
<evidence type="ECO:0008006" key="11">
    <source>
        <dbReference type="Google" id="ProtNLM"/>
    </source>
</evidence>
<feature type="domain" description="AB hydrolase-1" evidence="7">
    <location>
        <begin position="90"/>
        <end position="258"/>
    </location>
</feature>
<dbReference type="InterPro" id="IPR051601">
    <property type="entry name" value="Serine_prot/Carboxylest_S33"/>
</dbReference>
<name>W7F096_BIPV3</name>
<evidence type="ECO:0000313" key="9">
    <source>
        <dbReference type="EMBL" id="EUN32594.1"/>
    </source>
</evidence>
<dbReference type="OrthoDB" id="425534at2759"/>
<dbReference type="EMBL" id="KI968693">
    <property type="protein sequence ID" value="EUN32594.1"/>
    <property type="molecule type" value="Genomic_DNA"/>
</dbReference>
<keyword evidence="5" id="KW-0843">Virulence</keyword>
<keyword evidence="6" id="KW-0576">Peroxisome</keyword>
<evidence type="ECO:0000256" key="6">
    <source>
        <dbReference type="ARBA" id="ARBA00023140"/>
    </source>
</evidence>
<evidence type="ECO:0000256" key="1">
    <source>
        <dbReference type="ARBA" id="ARBA00004275"/>
    </source>
</evidence>
<dbReference type="PANTHER" id="PTHR43248">
    <property type="entry name" value="2-SUCCINYL-6-HYDROXY-2,4-CYCLOHEXADIENE-1-CARBOXYLATE SYNTHASE"/>
    <property type="match status" value="1"/>
</dbReference>
<dbReference type="InterPro" id="IPR013595">
    <property type="entry name" value="Pept_S33_TAP-like_C"/>
</dbReference>
<protein>
    <recommendedName>
        <fullName evidence="11">AB hydrolase-1 domain-containing protein</fullName>
    </recommendedName>
</protein>
<dbReference type="Pfam" id="PF08386">
    <property type="entry name" value="Abhydrolase_4"/>
    <property type="match status" value="1"/>
</dbReference>
<dbReference type="InterPro" id="IPR000073">
    <property type="entry name" value="AB_hydrolase_1"/>
</dbReference>
<keyword evidence="4" id="KW-0378">Hydrolase</keyword>
<evidence type="ECO:0000259" key="7">
    <source>
        <dbReference type="Pfam" id="PF00561"/>
    </source>
</evidence>